<protein>
    <recommendedName>
        <fullName evidence="1">Reverse transcriptase domain-containing protein</fullName>
    </recommendedName>
</protein>
<dbReference type="Proteomes" id="UP001159363">
    <property type="component" value="Chromosome 3"/>
</dbReference>
<proteinExistence type="predicted"/>
<evidence type="ECO:0000313" key="2">
    <source>
        <dbReference type="EMBL" id="KAJ8889739.1"/>
    </source>
</evidence>
<sequence>MSQFVLYIEPLLRTLHSKLSGIGVGTRTLTCIGYADDVTCIVRSEDDVAQINDTLSAFTHAATAHINSAKTKLLDLKPEPPAQRQVSPYVQTDKLRTLGIEFMENSEQIIKCNWDSVVHKVRGNLVTARLRNINIIQRAYIVNTYILSQLWYVEHLFPMPKATESQIRQKLSYNNSRLKTAKSRRFIAQYGQMITFSLDITYRHFKARNKLSFNYRPATVNVVPRVQLRCANLHWDTIWKNIADVEIPTALRATAYSFVNDLTPTKIRHKSIFLDADDRCVICDHRDTALYRVTSCIYSRPLRTWCRRRIARRLDVAVDDIREETLCFLDLTAFPTVKRRAVVWLLMNLIDFTVNTLTPFHLYEIVDRLCRA</sequence>
<evidence type="ECO:0000313" key="3">
    <source>
        <dbReference type="Proteomes" id="UP001159363"/>
    </source>
</evidence>
<dbReference type="InterPro" id="IPR000477">
    <property type="entry name" value="RT_dom"/>
</dbReference>
<dbReference type="Pfam" id="PF00078">
    <property type="entry name" value="RVT_1"/>
    <property type="match status" value="1"/>
</dbReference>
<name>A0ABQ9HZC3_9NEOP</name>
<organism evidence="2 3">
    <name type="scientific">Dryococelus australis</name>
    <dbReference type="NCBI Taxonomy" id="614101"/>
    <lineage>
        <taxon>Eukaryota</taxon>
        <taxon>Metazoa</taxon>
        <taxon>Ecdysozoa</taxon>
        <taxon>Arthropoda</taxon>
        <taxon>Hexapoda</taxon>
        <taxon>Insecta</taxon>
        <taxon>Pterygota</taxon>
        <taxon>Neoptera</taxon>
        <taxon>Polyneoptera</taxon>
        <taxon>Phasmatodea</taxon>
        <taxon>Verophasmatodea</taxon>
        <taxon>Anareolatae</taxon>
        <taxon>Phasmatidae</taxon>
        <taxon>Eurycanthinae</taxon>
        <taxon>Dryococelus</taxon>
    </lineage>
</organism>
<evidence type="ECO:0000259" key="1">
    <source>
        <dbReference type="Pfam" id="PF00078"/>
    </source>
</evidence>
<feature type="domain" description="Reverse transcriptase" evidence="1">
    <location>
        <begin position="4"/>
        <end position="101"/>
    </location>
</feature>
<keyword evidence="3" id="KW-1185">Reference proteome</keyword>
<feature type="non-terminal residue" evidence="2">
    <location>
        <position position="372"/>
    </location>
</feature>
<accession>A0ABQ9HZC3</accession>
<comment type="caution">
    <text evidence="2">The sequence shown here is derived from an EMBL/GenBank/DDBJ whole genome shotgun (WGS) entry which is preliminary data.</text>
</comment>
<dbReference type="EMBL" id="JARBHB010000003">
    <property type="protein sequence ID" value="KAJ8889739.1"/>
    <property type="molecule type" value="Genomic_DNA"/>
</dbReference>
<reference evidence="2 3" key="1">
    <citation type="submission" date="2023-02" db="EMBL/GenBank/DDBJ databases">
        <title>LHISI_Scaffold_Assembly.</title>
        <authorList>
            <person name="Stuart O.P."/>
            <person name="Cleave R."/>
            <person name="Magrath M.J.L."/>
            <person name="Mikheyev A.S."/>
        </authorList>
    </citation>
    <scope>NUCLEOTIDE SEQUENCE [LARGE SCALE GENOMIC DNA]</scope>
    <source>
        <strain evidence="2">Daus_M_001</strain>
        <tissue evidence="2">Leg muscle</tissue>
    </source>
</reference>
<gene>
    <name evidence="2" type="ORF">PR048_009240</name>
</gene>